<keyword evidence="3 7" id="KW-0479">Metal-binding</keyword>
<keyword evidence="9" id="KW-1133">Transmembrane helix</keyword>
<evidence type="ECO:0000256" key="2">
    <source>
        <dbReference type="ARBA" id="ARBA00022617"/>
    </source>
</evidence>
<evidence type="ECO:0000256" key="8">
    <source>
        <dbReference type="RuleBase" id="RU000461"/>
    </source>
</evidence>
<dbReference type="PANTHER" id="PTHR24291">
    <property type="entry name" value="CYTOCHROME P450 FAMILY 4"/>
    <property type="match status" value="1"/>
</dbReference>
<evidence type="ECO:0000313" key="10">
    <source>
        <dbReference type="EMBL" id="KAF9531001.1"/>
    </source>
</evidence>
<dbReference type="InterPro" id="IPR001128">
    <property type="entry name" value="Cyt_P450"/>
</dbReference>
<evidence type="ECO:0000256" key="4">
    <source>
        <dbReference type="ARBA" id="ARBA00023002"/>
    </source>
</evidence>
<dbReference type="InterPro" id="IPR017972">
    <property type="entry name" value="Cyt_P450_CS"/>
</dbReference>
<dbReference type="InterPro" id="IPR036396">
    <property type="entry name" value="Cyt_P450_sf"/>
</dbReference>
<evidence type="ECO:0000256" key="1">
    <source>
        <dbReference type="ARBA" id="ARBA00010617"/>
    </source>
</evidence>
<dbReference type="Pfam" id="PF00067">
    <property type="entry name" value="p450"/>
    <property type="match status" value="1"/>
</dbReference>
<name>A0A9P6JS66_9AGAR</name>
<dbReference type="Gene3D" id="1.10.630.10">
    <property type="entry name" value="Cytochrome P450"/>
    <property type="match status" value="1"/>
</dbReference>
<evidence type="ECO:0000256" key="5">
    <source>
        <dbReference type="ARBA" id="ARBA00023004"/>
    </source>
</evidence>
<evidence type="ECO:0000256" key="6">
    <source>
        <dbReference type="ARBA" id="ARBA00023033"/>
    </source>
</evidence>
<evidence type="ECO:0000256" key="3">
    <source>
        <dbReference type="ARBA" id="ARBA00022723"/>
    </source>
</evidence>
<keyword evidence="6 8" id="KW-0503">Monooxygenase</keyword>
<dbReference type="PROSITE" id="PS00086">
    <property type="entry name" value="CYTOCHROME_P450"/>
    <property type="match status" value="1"/>
</dbReference>
<dbReference type="OrthoDB" id="1470350at2759"/>
<keyword evidence="11" id="KW-1185">Reference proteome</keyword>
<keyword evidence="2 7" id="KW-0349">Heme</keyword>
<comment type="similarity">
    <text evidence="1 8">Belongs to the cytochrome P450 family.</text>
</comment>
<keyword evidence="9" id="KW-0812">Transmembrane</keyword>
<comment type="caution">
    <text evidence="10">The sequence shown here is derived from an EMBL/GenBank/DDBJ whole genome shotgun (WGS) entry which is preliminary data.</text>
</comment>
<keyword evidence="5 7" id="KW-0408">Iron</keyword>
<accession>A0A9P6JS66</accession>
<dbReference type="InterPro" id="IPR002401">
    <property type="entry name" value="Cyt_P450_E_grp-I"/>
</dbReference>
<dbReference type="EMBL" id="MU157837">
    <property type="protein sequence ID" value="KAF9531001.1"/>
    <property type="molecule type" value="Genomic_DNA"/>
</dbReference>
<feature type="binding site" description="axial binding residue" evidence="7">
    <location>
        <position position="485"/>
    </location>
    <ligand>
        <name>heme</name>
        <dbReference type="ChEBI" id="CHEBI:30413"/>
    </ligand>
    <ligandPart>
        <name>Fe</name>
        <dbReference type="ChEBI" id="CHEBI:18248"/>
    </ligandPart>
</feature>
<evidence type="ECO:0000256" key="7">
    <source>
        <dbReference type="PIRSR" id="PIRSR602401-1"/>
    </source>
</evidence>
<comment type="cofactor">
    <cofactor evidence="7">
        <name>heme</name>
        <dbReference type="ChEBI" id="CHEBI:30413"/>
    </cofactor>
</comment>
<evidence type="ECO:0000313" key="11">
    <source>
        <dbReference type="Proteomes" id="UP000807306"/>
    </source>
</evidence>
<proteinExistence type="inferred from homology"/>
<dbReference type="GO" id="GO:0020037">
    <property type="term" value="F:heme binding"/>
    <property type="evidence" value="ECO:0007669"/>
    <property type="project" value="InterPro"/>
</dbReference>
<dbReference type="PANTHER" id="PTHR24291:SF50">
    <property type="entry name" value="BIFUNCTIONAL ALBAFLAVENONE MONOOXYGENASE_TERPENE SYNTHASE"/>
    <property type="match status" value="1"/>
</dbReference>
<reference evidence="10" key="1">
    <citation type="submission" date="2020-11" db="EMBL/GenBank/DDBJ databases">
        <authorList>
            <consortium name="DOE Joint Genome Institute"/>
            <person name="Ahrendt S."/>
            <person name="Riley R."/>
            <person name="Andreopoulos W."/>
            <person name="Labutti K."/>
            <person name="Pangilinan J."/>
            <person name="Ruiz-Duenas F.J."/>
            <person name="Barrasa J.M."/>
            <person name="Sanchez-Garcia M."/>
            <person name="Camarero S."/>
            <person name="Miyauchi S."/>
            <person name="Serrano A."/>
            <person name="Linde D."/>
            <person name="Babiker R."/>
            <person name="Drula E."/>
            <person name="Ayuso-Fernandez I."/>
            <person name="Pacheco R."/>
            <person name="Padilla G."/>
            <person name="Ferreira P."/>
            <person name="Barriuso J."/>
            <person name="Kellner H."/>
            <person name="Castanera R."/>
            <person name="Alfaro M."/>
            <person name="Ramirez L."/>
            <person name="Pisabarro A.G."/>
            <person name="Kuo A."/>
            <person name="Tritt A."/>
            <person name="Lipzen A."/>
            <person name="He G."/>
            <person name="Yan M."/>
            <person name="Ng V."/>
            <person name="Cullen D."/>
            <person name="Martin F."/>
            <person name="Rosso M.-N."/>
            <person name="Henrissat B."/>
            <person name="Hibbett D."/>
            <person name="Martinez A.T."/>
            <person name="Grigoriev I.V."/>
        </authorList>
    </citation>
    <scope>NUCLEOTIDE SEQUENCE</scope>
    <source>
        <strain evidence="10">CBS 506.95</strain>
    </source>
</reference>
<dbReference type="GO" id="GO:0016705">
    <property type="term" value="F:oxidoreductase activity, acting on paired donors, with incorporation or reduction of molecular oxygen"/>
    <property type="evidence" value="ECO:0007669"/>
    <property type="project" value="InterPro"/>
</dbReference>
<dbReference type="Proteomes" id="UP000807306">
    <property type="component" value="Unassembled WGS sequence"/>
</dbReference>
<protein>
    <submittedName>
        <fullName evidence="10">Cytochrome P450</fullName>
    </submittedName>
</protein>
<dbReference type="GO" id="GO:0005506">
    <property type="term" value="F:iron ion binding"/>
    <property type="evidence" value="ECO:0007669"/>
    <property type="project" value="InterPro"/>
</dbReference>
<dbReference type="PRINTS" id="PR00463">
    <property type="entry name" value="EP450I"/>
</dbReference>
<keyword evidence="4 8" id="KW-0560">Oxidoreductase</keyword>
<organism evidence="10 11">
    <name type="scientific">Crepidotus variabilis</name>
    <dbReference type="NCBI Taxonomy" id="179855"/>
    <lineage>
        <taxon>Eukaryota</taxon>
        <taxon>Fungi</taxon>
        <taxon>Dikarya</taxon>
        <taxon>Basidiomycota</taxon>
        <taxon>Agaricomycotina</taxon>
        <taxon>Agaricomycetes</taxon>
        <taxon>Agaricomycetidae</taxon>
        <taxon>Agaricales</taxon>
        <taxon>Agaricineae</taxon>
        <taxon>Crepidotaceae</taxon>
        <taxon>Crepidotus</taxon>
    </lineage>
</organism>
<dbReference type="AlphaFoldDB" id="A0A9P6JS66"/>
<dbReference type="PRINTS" id="PR00385">
    <property type="entry name" value="P450"/>
</dbReference>
<feature type="transmembrane region" description="Helical" evidence="9">
    <location>
        <begin position="27"/>
        <end position="46"/>
    </location>
</feature>
<dbReference type="InterPro" id="IPR050196">
    <property type="entry name" value="Cytochrome_P450_Monoox"/>
</dbReference>
<dbReference type="SUPFAM" id="SSF48264">
    <property type="entry name" value="Cytochrome P450"/>
    <property type="match status" value="1"/>
</dbReference>
<gene>
    <name evidence="10" type="ORF">CPB83DRAFT_787637</name>
</gene>
<dbReference type="GO" id="GO:0004497">
    <property type="term" value="F:monooxygenase activity"/>
    <property type="evidence" value="ECO:0007669"/>
    <property type="project" value="UniProtKB-KW"/>
</dbReference>
<keyword evidence="9" id="KW-0472">Membrane</keyword>
<evidence type="ECO:0000256" key="9">
    <source>
        <dbReference type="SAM" id="Phobius"/>
    </source>
</evidence>
<sequence length="554" mass="62427">MFSTSFDPFRWIPASSAQYETSSRAEISAVNVTLAALAIVVVSSFLKHRRGLKAVGYFPGLRVPFFPMGFPGVVLPTTWWNPGYLFLWNKRLTNYAHGTDTFSVVSFLIGEPCFYTANLDVLRQVAGGSHKTSFLKPEHHSIILLLWGMNLLAADGEVWRKHRRVVAPAFNNKLYRNVWTRTIQTYKQILVGEKWADQKESRIPSFQTITSKLTLLIIGQCGFGFQSTWFDPPKTADGRMSVHEALKVVGDSHVLAAFLPNWIMKLPFKRFQEALEAHDRLEQFMKDMVVQKKADAAQKGFENEKDDMFTMLVKANEDETSKFKLDDQELIGNIFIMLFAGHESTAHSLAAAIGLLSAHQDIQEEIYQQVLSVCGTDGEPTFEDYDKLDKVLAVFYEAVRLFPAAHVLIRSAWEDTVLHIPKCEGQEGRTDVAIPEGTTVIVDMVGIQYNPRYFPDPTSFRPSRWYGLSNDSDSFSAFSVGPRACVGRKFALLEAVAFLTSLLRDFSIHPILNMGESVEQWKERVLDAKLVVTLGVKDVPIRLVRRTSVGQKGN</sequence>